<reference evidence="2" key="1">
    <citation type="submission" date="2018-06" db="EMBL/GenBank/DDBJ databases">
        <authorList>
            <person name="Zhirakovskaya E."/>
        </authorList>
    </citation>
    <scope>NUCLEOTIDE SEQUENCE</scope>
</reference>
<protein>
    <recommendedName>
        <fullName evidence="1">Dinitrogenase iron-molybdenum cofactor biosynthesis domain-containing protein</fullName>
    </recommendedName>
</protein>
<dbReference type="Pfam" id="PF02579">
    <property type="entry name" value="Nitro_FeMo-Co"/>
    <property type="match status" value="1"/>
</dbReference>
<name>A0A3B1CDR4_9ZZZZ</name>
<evidence type="ECO:0000259" key="1">
    <source>
        <dbReference type="Pfam" id="PF02579"/>
    </source>
</evidence>
<dbReference type="PANTHER" id="PTHR42983:SF1">
    <property type="entry name" value="IRON-MOLYBDENUM PROTEIN"/>
    <property type="match status" value="1"/>
</dbReference>
<dbReference type="PANTHER" id="PTHR42983">
    <property type="entry name" value="DINITROGENASE IRON-MOLYBDENUM COFACTOR PROTEIN-RELATED"/>
    <property type="match status" value="1"/>
</dbReference>
<dbReference type="EMBL" id="UOGD01000237">
    <property type="protein sequence ID" value="VAX22843.1"/>
    <property type="molecule type" value="Genomic_DNA"/>
</dbReference>
<feature type="domain" description="Dinitrogenase iron-molybdenum cofactor biosynthesis" evidence="1">
    <location>
        <begin position="14"/>
        <end position="103"/>
    </location>
</feature>
<gene>
    <name evidence="2" type="ORF">MNBD_IGNAVI01-2104</name>
</gene>
<dbReference type="InterPro" id="IPR003731">
    <property type="entry name" value="Di-Nase_FeMo-co_biosynth"/>
</dbReference>
<dbReference type="InterPro" id="IPR036105">
    <property type="entry name" value="DiNase_FeMo-co_biosyn_sf"/>
</dbReference>
<proteinExistence type="predicted"/>
<evidence type="ECO:0000313" key="2">
    <source>
        <dbReference type="EMBL" id="VAX22843.1"/>
    </source>
</evidence>
<dbReference type="AlphaFoldDB" id="A0A3B1CDR4"/>
<dbReference type="SUPFAM" id="SSF53146">
    <property type="entry name" value="Nitrogenase accessory factor-like"/>
    <property type="match status" value="1"/>
</dbReference>
<sequence>MKIIVTSTGKQLSSPFDLRFGRAAYLCLYDEKTGEINFIENKNAETNAGVGIQTAEKMAELGVGKVISGDFGPKAKSLLDKFNIQMVVLQNGNNTIQDIINKLKV</sequence>
<organism evidence="2">
    <name type="scientific">hydrothermal vent metagenome</name>
    <dbReference type="NCBI Taxonomy" id="652676"/>
    <lineage>
        <taxon>unclassified sequences</taxon>
        <taxon>metagenomes</taxon>
        <taxon>ecological metagenomes</taxon>
    </lineage>
</organism>
<dbReference type="Gene3D" id="3.30.420.130">
    <property type="entry name" value="Dinitrogenase iron-molybdenum cofactor biosynthesis domain"/>
    <property type="match status" value="1"/>
</dbReference>
<accession>A0A3B1CDR4</accession>